<evidence type="ECO:0000313" key="3">
    <source>
        <dbReference type="Proteomes" id="UP001628646"/>
    </source>
</evidence>
<gene>
    <name evidence="2" type="ORF">ACJ8NA_26195</name>
</gene>
<dbReference type="RefSeq" id="WP_407801949.1">
    <property type="nucleotide sequence ID" value="NZ_JBJNUX010000018.1"/>
</dbReference>
<dbReference type="EMBL" id="JBJNUY010000013">
    <property type="protein sequence ID" value="MFL9002120.1"/>
    <property type="molecule type" value="Genomic_DNA"/>
</dbReference>
<name>A0ABW8WB23_9PSED</name>
<organism evidence="2 3">
    <name type="scientific">Pseudomonas azerbaijanorientalis</name>
    <dbReference type="NCBI Taxonomy" id="2842350"/>
    <lineage>
        <taxon>Bacteria</taxon>
        <taxon>Pseudomonadati</taxon>
        <taxon>Pseudomonadota</taxon>
        <taxon>Gammaproteobacteria</taxon>
        <taxon>Pseudomonadales</taxon>
        <taxon>Pseudomonadaceae</taxon>
        <taxon>Pseudomonas</taxon>
    </lineage>
</organism>
<comment type="caution">
    <text evidence="2">The sequence shown here is derived from an EMBL/GenBank/DDBJ whole genome shotgun (WGS) entry which is preliminary data.</text>
</comment>
<evidence type="ECO:0000256" key="1">
    <source>
        <dbReference type="SAM" id="Phobius"/>
    </source>
</evidence>
<sequence length="125" mass="14140">MIALFRRFSRARFVPTGTICPAAKDFSLTAKTFLKGIESCHYSAQVHVLLAGVFGQFHLYVGQYLLTTYSTEQMYEIIHVVFVSNALASILLQYLIGRKVSAERFRLWTRGCVLAFVAGDQYDFA</sequence>
<feature type="transmembrane region" description="Helical" evidence="1">
    <location>
        <begin position="77"/>
        <end position="96"/>
    </location>
</feature>
<keyword evidence="3" id="KW-1185">Reference proteome</keyword>
<feature type="transmembrane region" description="Helical" evidence="1">
    <location>
        <begin position="46"/>
        <end position="65"/>
    </location>
</feature>
<accession>A0ABW8WB23</accession>
<keyword evidence="1" id="KW-0472">Membrane</keyword>
<evidence type="ECO:0000313" key="2">
    <source>
        <dbReference type="EMBL" id="MFL9002120.1"/>
    </source>
</evidence>
<protein>
    <submittedName>
        <fullName evidence="2">Uncharacterized protein</fullName>
    </submittedName>
</protein>
<dbReference type="Proteomes" id="UP001628646">
    <property type="component" value="Unassembled WGS sequence"/>
</dbReference>
<reference evidence="2 3" key="1">
    <citation type="submission" date="2024-12" db="EMBL/GenBank/DDBJ databases">
        <title>Pseudomonas species isolated from Lotus nodules promote plant growth.</title>
        <authorList>
            <person name="Yu Y.-H."/>
            <person name="Kurtenbach J."/>
            <person name="Crosbie D."/>
            <person name="Brachmann A."/>
            <person name="Marin M."/>
        </authorList>
    </citation>
    <scope>NUCLEOTIDE SEQUENCE [LARGE SCALE GENOMIC DNA]</scope>
    <source>
        <strain evidence="2 3">PLb11B</strain>
    </source>
</reference>
<proteinExistence type="predicted"/>
<keyword evidence="1" id="KW-1133">Transmembrane helix</keyword>
<keyword evidence="1" id="KW-0812">Transmembrane</keyword>